<keyword evidence="3" id="KW-0540">Nuclease</keyword>
<reference evidence="3 4" key="1">
    <citation type="submission" date="2016-10" db="EMBL/GenBank/DDBJ databases">
        <authorList>
            <person name="de Groot N.N."/>
        </authorList>
    </citation>
    <scope>NUCLEOTIDE SEQUENCE [LARGE SCALE GENOMIC DNA]</scope>
    <source>
        <strain evidence="3 4">CGMCC 1.7031</strain>
    </source>
</reference>
<dbReference type="STRING" id="490189.SAMN02927903_01557"/>
<dbReference type="Proteomes" id="UP000199354">
    <property type="component" value="Unassembled WGS sequence"/>
</dbReference>
<dbReference type="EMBL" id="FMVF01000006">
    <property type="protein sequence ID" value="SCY50225.1"/>
    <property type="molecule type" value="Genomic_DNA"/>
</dbReference>
<protein>
    <submittedName>
        <fullName evidence="3">Putative endonuclease</fullName>
    </submittedName>
</protein>
<dbReference type="PROSITE" id="PS50164">
    <property type="entry name" value="GIY_YIG"/>
    <property type="match status" value="1"/>
</dbReference>
<name>A0A1G5GFA9_9FLAO</name>
<keyword evidence="3" id="KW-0255">Endonuclease</keyword>
<dbReference type="PANTHER" id="PTHR34477:SF5">
    <property type="entry name" value="BSL5627 PROTEIN"/>
    <property type="match status" value="1"/>
</dbReference>
<dbReference type="SUPFAM" id="SSF82771">
    <property type="entry name" value="GIY-YIG endonuclease"/>
    <property type="match status" value="1"/>
</dbReference>
<dbReference type="RefSeq" id="WP_211516817.1">
    <property type="nucleotide sequence ID" value="NZ_FMVF01000006.1"/>
</dbReference>
<dbReference type="Pfam" id="PF01541">
    <property type="entry name" value="GIY-YIG"/>
    <property type="match status" value="1"/>
</dbReference>
<evidence type="ECO:0000313" key="3">
    <source>
        <dbReference type="EMBL" id="SCY50225.1"/>
    </source>
</evidence>
<dbReference type="GO" id="GO:0004519">
    <property type="term" value="F:endonuclease activity"/>
    <property type="evidence" value="ECO:0007669"/>
    <property type="project" value="UniProtKB-KW"/>
</dbReference>
<gene>
    <name evidence="3" type="ORF">SAMN02927903_01557</name>
</gene>
<comment type="similarity">
    <text evidence="1">Belongs to the UPF0213 family.</text>
</comment>
<dbReference type="AlphaFoldDB" id="A0A1G5GFA9"/>
<dbReference type="InterPro" id="IPR035901">
    <property type="entry name" value="GIY-YIG_endonuc_sf"/>
</dbReference>
<accession>A0A1G5GFA9</accession>
<evidence type="ECO:0000256" key="1">
    <source>
        <dbReference type="ARBA" id="ARBA00007435"/>
    </source>
</evidence>
<keyword evidence="3" id="KW-0378">Hydrolase</keyword>
<organism evidence="3 4">
    <name type="scientific">Flavobacterium caeni</name>
    <dbReference type="NCBI Taxonomy" id="490189"/>
    <lineage>
        <taxon>Bacteria</taxon>
        <taxon>Pseudomonadati</taxon>
        <taxon>Bacteroidota</taxon>
        <taxon>Flavobacteriia</taxon>
        <taxon>Flavobacteriales</taxon>
        <taxon>Flavobacteriaceae</taxon>
        <taxon>Flavobacterium</taxon>
    </lineage>
</organism>
<dbReference type="InterPro" id="IPR000305">
    <property type="entry name" value="GIY-YIG_endonuc"/>
</dbReference>
<dbReference type="PANTHER" id="PTHR34477">
    <property type="entry name" value="UPF0213 PROTEIN YHBQ"/>
    <property type="match status" value="1"/>
</dbReference>
<feature type="domain" description="GIY-YIG" evidence="2">
    <location>
        <begin position="1"/>
        <end position="77"/>
    </location>
</feature>
<keyword evidence="4" id="KW-1185">Reference proteome</keyword>
<dbReference type="InterPro" id="IPR050190">
    <property type="entry name" value="UPF0213_domain"/>
</dbReference>
<evidence type="ECO:0000259" key="2">
    <source>
        <dbReference type="PROSITE" id="PS50164"/>
    </source>
</evidence>
<evidence type="ECO:0000313" key="4">
    <source>
        <dbReference type="Proteomes" id="UP000199354"/>
    </source>
</evidence>
<proteinExistence type="inferred from homology"/>
<dbReference type="Gene3D" id="3.40.1440.10">
    <property type="entry name" value="GIY-YIG endonuclease"/>
    <property type="match status" value="1"/>
</dbReference>
<sequence length="104" mass="12103">MPYVYILSNPRRTTLYINFTQDIDTCLAAHRAGTESPFTKKYILVHLIYFEPFEKIETAQARARQLKNWHRAWKWNLIMAANPKLRALSTTDAEPSSASQPYTL</sequence>